<evidence type="ECO:0000256" key="2">
    <source>
        <dbReference type="ARBA" id="ARBA00022598"/>
    </source>
</evidence>
<dbReference type="InterPro" id="IPR000120">
    <property type="entry name" value="Amidase"/>
</dbReference>
<evidence type="ECO:0000259" key="9">
    <source>
        <dbReference type="Pfam" id="PF01425"/>
    </source>
</evidence>
<keyword evidence="11" id="KW-0808">Transferase</keyword>
<dbReference type="EC" id="6.3.5.7" evidence="8"/>
<dbReference type="PROSITE" id="PS00571">
    <property type="entry name" value="AMIDASES"/>
    <property type="match status" value="1"/>
</dbReference>
<dbReference type="Pfam" id="PF01425">
    <property type="entry name" value="Amidase"/>
    <property type="match status" value="1"/>
</dbReference>
<dbReference type="SUPFAM" id="SSF75304">
    <property type="entry name" value="Amidase signature (AS) enzymes"/>
    <property type="match status" value="1"/>
</dbReference>
<dbReference type="HAMAP" id="MF_00120">
    <property type="entry name" value="GatA"/>
    <property type="match status" value="1"/>
</dbReference>
<protein>
    <recommendedName>
        <fullName evidence="8">Glutamyl-tRNA(Gln) amidotransferase subunit A</fullName>
        <shortName evidence="8">Glu-ADT subunit A</shortName>
        <ecNumber evidence="8">6.3.5.7</ecNumber>
    </recommendedName>
</protein>
<sequence length="483" mass="52355">MSRFDESIKGLNQQLVDGEITAVELVQATIDRIKELDETYKAFLTLDEEGALAAAKASDEKGYSTDRPLQGIPIGIKDNIITEGIETTASSRILEGFVPVYQSAVVEALEAAGAITIGKLNLDEFAMGSSTETSYFGPSKNPWDTSRVPGGSSGGSAAAVASGEVVASLGSDTGGSIRQPAAYNGIVGMKPTYGRVSRWGLIAFGSSLDQIGPMTRTVEDNALVLNAIAGHDHRDSTTADIEVPDFTAQLGDSIEGLRIAVPEEFFTNGIEADVQDRVEKAIDQLESMGAIVEKVHFPLLKYGIPVYYIVASSEASSNLQRFDGVRYGYRADDIQDLEDLYVRSRSEGFGDEVKMRIMLGTFSLSSGYYDAYFKKAGKVRTMIRQEFEELFEKYDVVAGPVTTSTAFKFGEKSDDPIEMYLADLLTVPVNLAGLPSISVPCGFDSDDLPIGLQLIGNYFDEATLYKTAYAYEQATDHHTKHPE</sequence>
<comment type="function">
    <text evidence="6 8">Allows the formation of correctly charged Gln-tRNA(Gln) through the transamidation of misacylated Glu-tRNA(Gln) in organisms which lack glutaminyl-tRNA synthetase. The reaction takes place in the presence of glutamine and ATP through an activated gamma-phospho-Glu-tRNA(Gln).</text>
</comment>
<evidence type="ECO:0000313" key="12">
    <source>
        <dbReference type="Proteomes" id="UP000594771"/>
    </source>
</evidence>
<dbReference type="InterPro" id="IPR020556">
    <property type="entry name" value="Amidase_CS"/>
</dbReference>
<gene>
    <name evidence="8 11" type="primary">gatA</name>
    <name evidence="11" type="ORF">I6G68_00725</name>
    <name evidence="10" type="ORF">ODY43_05580</name>
</gene>
<dbReference type="GO" id="GO:0030956">
    <property type="term" value="C:glutamyl-tRNA(Gln) amidotransferase complex"/>
    <property type="evidence" value="ECO:0007669"/>
    <property type="project" value="InterPro"/>
</dbReference>
<dbReference type="NCBIfam" id="TIGR00132">
    <property type="entry name" value="gatA"/>
    <property type="match status" value="1"/>
</dbReference>
<accession>A0A0X8FD03</accession>
<dbReference type="Proteomes" id="UP000594771">
    <property type="component" value="Chromosome"/>
</dbReference>
<dbReference type="InterPro" id="IPR036928">
    <property type="entry name" value="AS_sf"/>
</dbReference>
<dbReference type="AlphaFoldDB" id="A0A0X8FD03"/>
<comment type="catalytic activity">
    <reaction evidence="7 8">
        <text>L-glutamyl-tRNA(Gln) + L-glutamine + ATP + H2O = L-glutaminyl-tRNA(Gln) + L-glutamate + ADP + phosphate + H(+)</text>
        <dbReference type="Rhea" id="RHEA:17521"/>
        <dbReference type="Rhea" id="RHEA-COMP:9681"/>
        <dbReference type="Rhea" id="RHEA-COMP:9684"/>
        <dbReference type="ChEBI" id="CHEBI:15377"/>
        <dbReference type="ChEBI" id="CHEBI:15378"/>
        <dbReference type="ChEBI" id="CHEBI:29985"/>
        <dbReference type="ChEBI" id="CHEBI:30616"/>
        <dbReference type="ChEBI" id="CHEBI:43474"/>
        <dbReference type="ChEBI" id="CHEBI:58359"/>
        <dbReference type="ChEBI" id="CHEBI:78520"/>
        <dbReference type="ChEBI" id="CHEBI:78521"/>
        <dbReference type="ChEBI" id="CHEBI:456216"/>
        <dbReference type="EC" id="6.3.5.7"/>
    </reaction>
</comment>
<organism evidence="11 12">
    <name type="scientific">Aerococcus urinae</name>
    <dbReference type="NCBI Taxonomy" id="1376"/>
    <lineage>
        <taxon>Bacteria</taxon>
        <taxon>Bacillati</taxon>
        <taxon>Bacillota</taxon>
        <taxon>Bacilli</taxon>
        <taxon>Lactobacillales</taxon>
        <taxon>Aerococcaceae</taxon>
        <taxon>Aerococcus</taxon>
    </lineage>
</organism>
<dbReference type="EMBL" id="JAOTML010000005">
    <property type="protein sequence ID" value="MCY3053459.1"/>
    <property type="molecule type" value="Genomic_DNA"/>
</dbReference>
<dbReference type="Gene3D" id="3.90.1300.10">
    <property type="entry name" value="Amidase signature (AS) domain"/>
    <property type="match status" value="1"/>
</dbReference>
<keyword evidence="5 8" id="KW-0648">Protein biosynthesis</keyword>
<dbReference type="InterPro" id="IPR023631">
    <property type="entry name" value="Amidase_dom"/>
</dbReference>
<keyword evidence="4 8" id="KW-0067">ATP-binding</keyword>
<dbReference type="KEGG" id="aun:AWM73_00300"/>
<dbReference type="GO" id="GO:0005524">
    <property type="term" value="F:ATP binding"/>
    <property type="evidence" value="ECO:0007669"/>
    <property type="project" value="UniProtKB-KW"/>
</dbReference>
<dbReference type="OrthoDB" id="9811471at2"/>
<feature type="active site" description="Charge relay system" evidence="8">
    <location>
        <position position="77"/>
    </location>
</feature>
<evidence type="ECO:0000313" key="10">
    <source>
        <dbReference type="EMBL" id="MCY3053459.1"/>
    </source>
</evidence>
<evidence type="ECO:0000313" key="11">
    <source>
        <dbReference type="EMBL" id="QPS01636.1"/>
    </source>
</evidence>
<reference evidence="10" key="2">
    <citation type="submission" date="2022-09" db="EMBL/GenBank/DDBJ databases">
        <title>Aerococcus urinae taxonomy study.</title>
        <authorList>
            <person name="Christensen J."/>
            <person name="Senneby E."/>
        </authorList>
    </citation>
    <scope>NUCLEOTIDE SEQUENCE</scope>
    <source>
        <strain evidence="10">NLD-066-U95</strain>
    </source>
</reference>
<dbReference type="Proteomes" id="UP001069145">
    <property type="component" value="Unassembled WGS sequence"/>
</dbReference>
<evidence type="ECO:0000256" key="3">
    <source>
        <dbReference type="ARBA" id="ARBA00022741"/>
    </source>
</evidence>
<name>A0A0X8FD03_9LACT</name>
<dbReference type="PANTHER" id="PTHR11895:SF151">
    <property type="entry name" value="GLUTAMYL-TRNA(GLN) AMIDOTRANSFERASE SUBUNIT A"/>
    <property type="match status" value="1"/>
</dbReference>
<evidence type="ECO:0000256" key="4">
    <source>
        <dbReference type="ARBA" id="ARBA00022840"/>
    </source>
</evidence>
<comment type="subunit">
    <text evidence="8">Heterotrimer of A, B and C subunits.</text>
</comment>
<dbReference type="EMBL" id="CP065662">
    <property type="protein sequence ID" value="QPS01636.1"/>
    <property type="molecule type" value="Genomic_DNA"/>
</dbReference>
<dbReference type="GO" id="GO:0016740">
    <property type="term" value="F:transferase activity"/>
    <property type="evidence" value="ECO:0007669"/>
    <property type="project" value="UniProtKB-KW"/>
</dbReference>
<evidence type="ECO:0000256" key="6">
    <source>
        <dbReference type="ARBA" id="ARBA00025295"/>
    </source>
</evidence>
<feature type="domain" description="Amidase" evidence="9">
    <location>
        <begin position="24"/>
        <end position="464"/>
    </location>
</feature>
<evidence type="ECO:0000313" key="13">
    <source>
        <dbReference type="Proteomes" id="UP001069145"/>
    </source>
</evidence>
<dbReference type="InterPro" id="IPR004412">
    <property type="entry name" value="GatA"/>
</dbReference>
<keyword evidence="3 8" id="KW-0547">Nucleotide-binding</keyword>
<keyword evidence="13" id="KW-1185">Reference proteome</keyword>
<evidence type="ECO:0000256" key="1">
    <source>
        <dbReference type="ARBA" id="ARBA00008069"/>
    </source>
</evidence>
<dbReference type="GO" id="GO:0050567">
    <property type="term" value="F:glutaminyl-tRNA synthase (glutamine-hydrolyzing) activity"/>
    <property type="evidence" value="ECO:0007669"/>
    <property type="project" value="UniProtKB-UniRule"/>
</dbReference>
<reference evidence="11 12" key="1">
    <citation type="submission" date="2020-12" db="EMBL/GenBank/DDBJ databases">
        <title>FDA dAtabase for Regulatory Grade micrObial Sequences (FDA-ARGOS): Supporting development and validation of Infectious Disease Dx tests.</title>
        <authorList>
            <person name="Sproer C."/>
            <person name="Gronow S."/>
            <person name="Severitt S."/>
            <person name="Schroder I."/>
            <person name="Tallon L."/>
            <person name="Sadzewicz L."/>
            <person name="Zhao X."/>
            <person name="Boylan J."/>
            <person name="Ott S."/>
            <person name="Bowen H."/>
            <person name="Vavikolanu K."/>
            <person name="Mehta A."/>
            <person name="Aluvathingal J."/>
            <person name="Nadendla S."/>
            <person name="Lowell S."/>
            <person name="Myers T."/>
            <person name="Yan Y."/>
            <person name="Sichtig H."/>
        </authorList>
    </citation>
    <scope>NUCLEOTIDE SEQUENCE [LARGE SCALE GENOMIC DNA]</scope>
    <source>
        <strain evidence="11 12">FDAARGOS_911</strain>
    </source>
</reference>
<evidence type="ECO:0000256" key="8">
    <source>
        <dbReference type="HAMAP-Rule" id="MF_00120"/>
    </source>
</evidence>
<dbReference type="GeneID" id="35768388"/>
<proteinExistence type="inferred from homology"/>
<dbReference type="PANTHER" id="PTHR11895">
    <property type="entry name" value="TRANSAMIDASE"/>
    <property type="match status" value="1"/>
</dbReference>
<dbReference type="RefSeq" id="WP_060777540.1">
    <property type="nucleotide sequence ID" value="NZ_CAJHLF010000001.1"/>
</dbReference>
<feature type="active site" description="Charge relay system" evidence="8">
    <location>
        <position position="152"/>
    </location>
</feature>
<evidence type="ECO:0000256" key="7">
    <source>
        <dbReference type="ARBA" id="ARBA00047407"/>
    </source>
</evidence>
<comment type="similarity">
    <text evidence="1 8">Belongs to the amidase family. GatA subfamily.</text>
</comment>
<keyword evidence="2 8" id="KW-0436">Ligase</keyword>
<dbReference type="GO" id="GO:0006412">
    <property type="term" value="P:translation"/>
    <property type="evidence" value="ECO:0007669"/>
    <property type="project" value="UniProtKB-UniRule"/>
</dbReference>
<feature type="active site" description="Acyl-ester intermediate" evidence="8">
    <location>
        <position position="176"/>
    </location>
</feature>
<evidence type="ECO:0000256" key="5">
    <source>
        <dbReference type="ARBA" id="ARBA00022917"/>
    </source>
</evidence>